<dbReference type="InterPro" id="IPR006036">
    <property type="entry name" value="K_uptake_TrkA"/>
</dbReference>
<dbReference type="InterPro" id="IPR050721">
    <property type="entry name" value="Trk_Ktr_HKT_K-transport"/>
</dbReference>
<dbReference type="PANTHER" id="PTHR43833">
    <property type="entry name" value="POTASSIUM CHANNEL PROTEIN 2-RELATED-RELATED"/>
    <property type="match status" value="1"/>
</dbReference>
<keyword evidence="6" id="KW-0406">Ion transport</keyword>
<evidence type="ECO:0000256" key="4">
    <source>
        <dbReference type="ARBA" id="ARBA00022958"/>
    </source>
</evidence>
<dbReference type="NCBIfam" id="NF007039">
    <property type="entry name" value="PRK09496.3-2"/>
    <property type="match status" value="1"/>
</dbReference>
<sequence>MKIIIAGAGEVGFHLAKLLSYESQEITLIDIDRENLTYANDHLDIRVIKGDVTSIAILKEARINTSGLFIAVTSSETTNITACVLAKQLGAKRTIARISNAEFINHKDDVGFTKFGIDELISPEALAASEIELLLNQYGFNDTYLFEEGALTMLSLRLSRTASFVGKTVKEAAQVFPELHFIPIAIQRFGTQYTIIPRGDTHFKEGDKVVFITSKGGDDELFELSGRVKAEVKNVMILGGSKIGFKTTRDLCKSKFNVKIIEKDKDAAFELADELPNALVINGDGRNVELLEEENISDMDAFISVTGNSETNIMSCLVAKSKGVKKTIALVENMDYYQLSQSIGIDTLINKKLLAANNIFRYIRKGEVLAMTKLSNMNAELLEFEVNSPNSKITKKPIKDLDFPRSAIIGGIIRNETGIIPLGSFKIQEGDKVVVCCLPRSITKVESFFF</sequence>
<proteinExistence type="predicted"/>
<reference evidence="9 10" key="1">
    <citation type="submission" date="2023-01" db="EMBL/GenBank/DDBJ databases">
        <title>Psychroserpens ponticola sp. nov., isolated from seawater.</title>
        <authorList>
            <person name="Kristyanto S."/>
            <person name="Jung J."/>
            <person name="Kim J.M."/>
            <person name="Jeon C.O."/>
        </authorList>
    </citation>
    <scope>NUCLEOTIDE SEQUENCE [LARGE SCALE GENOMIC DNA]</scope>
    <source>
        <strain evidence="9 10">MSW6</strain>
    </source>
</reference>
<evidence type="ECO:0000259" key="8">
    <source>
        <dbReference type="PROSITE" id="PS51202"/>
    </source>
</evidence>
<dbReference type="InterPro" id="IPR036291">
    <property type="entry name" value="NAD(P)-bd_dom_sf"/>
</dbReference>
<dbReference type="NCBIfam" id="NF007032">
    <property type="entry name" value="PRK09496.1-4"/>
    <property type="match status" value="1"/>
</dbReference>
<dbReference type="PRINTS" id="PR00335">
    <property type="entry name" value="KUPTAKETRKA"/>
</dbReference>
<dbReference type="NCBIfam" id="NF007031">
    <property type="entry name" value="PRK09496.1-2"/>
    <property type="match status" value="1"/>
</dbReference>
<feature type="domain" description="RCK N-terminal" evidence="7">
    <location>
        <begin position="1"/>
        <end position="121"/>
    </location>
</feature>
<organism evidence="9 10">
    <name type="scientific">Psychroserpens ponticola</name>
    <dbReference type="NCBI Taxonomy" id="2932268"/>
    <lineage>
        <taxon>Bacteria</taxon>
        <taxon>Pseudomonadati</taxon>
        <taxon>Bacteroidota</taxon>
        <taxon>Flavobacteriia</taxon>
        <taxon>Flavobacteriales</taxon>
        <taxon>Flavobacteriaceae</taxon>
        <taxon>Psychroserpens</taxon>
    </lineage>
</organism>
<dbReference type="NCBIfam" id="NF007038">
    <property type="entry name" value="PRK09496.2-6"/>
    <property type="match status" value="1"/>
</dbReference>
<dbReference type="InterPro" id="IPR006037">
    <property type="entry name" value="RCK_C"/>
</dbReference>
<name>A0ABY7RWM2_9FLAO</name>
<evidence type="ECO:0000256" key="1">
    <source>
        <dbReference type="ARBA" id="ARBA00017378"/>
    </source>
</evidence>
<protein>
    <recommendedName>
        <fullName evidence="1">Trk system potassium uptake protein TrkA</fullName>
    </recommendedName>
</protein>
<evidence type="ECO:0000259" key="7">
    <source>
        <dbReference type="PROSITE" id="PS51201"/>
    </source>
</evidence>
<dbReference type="InterPro" id="IPR036721">
    <property type="entry name" value="RCK_C_sf"/>
</dbReference>
<accession>A0ABY7RWM2</accession>
<evidence type="ECO:0000313" key="9">
    <source>
        <dbReference type="EMBL" id="WCO01086.1"/>
    </source>
</evidence>
<keyword evidence="3" id="KW-0633">Potassium transport</keyword>
<evidence type="ECO:0000256" key="6">
    <source>
        <dbReference type="ARBA" id="ARBA00023065"/>
    </source>
</evidence>
<evidence type="ECO:0000256" key="5">
    <source>
        <dbReference type="ARBA" id="ARBA00023027"/>
    </source>
</evidence>
<evidence type="ECO:0000256" key="2">
    <source>
        <dbReference type="ARBA" id="ARBA00022448"/>
    </source>
</evidence>
<keyword evidence="10" id="KW-1185">Reference proteome</keyword>
<dbReference type="EMBL" id="CP116221">
    <property type="protein sequence ID" value="WCO01086.1"/>
    <property type="molecule type" value="Genomic_DNA"/>
</dbReference>
<dbReference type="Gene3D" id="3.40.50.720">
    <property type="entry name" value="NAD(P)-binding Rossmann-like Domain"/>
    <property type="match status" value="2"/>
</dbReference>
<feature type="domain" description="RCK C-terminal" evidence="8">
    <location>
        <begin position="141"/>
        <end position="227"/>
    </location>
</feature>
<dbReference type="Pfam" id="PF02254">
    <property type="entry name" value="TrkA_N"/>
    <property type="match status" value="2"/>
</dbReference>
<feature type="domain" description="RCK N-terminal" evidence="7">
    <location>
        <begin position="232"/>
        <end position="349"/>
    </location>
</feature>
<dbReference type="Proteomes" id="UP001202717">
    <property type="component" value="Chromosome"/>
</dbReference>
<keyword evidence="4" id="KW-0630">Potassium</keyword>
<evidence type="ECO:0000256" key="3">
    <source>
        <dbReference type="ARBA" id="ARBA00022538"/>
    </source>
</evidence>
<gene>
    <name evidence="9" type="primary">trkA</name>
    <name evidence="9" type="ORF">MUN68_013560</name>
</gene>
<dbReference type="InterPro" id="IPR003148">
    <property type="entry name" value="RCK_N"/>
</dbReference>
<evidence type="ECO:0000313" key="10">
    <source>
        <dbReference type="Proteomes" id="UP001202717"/>
    </source>
</evidence>
<dbReference type="PROSITE" id="PS51202">
    <property type="entry name" value="RCK_C"/>
    <property type="match status" value="2"/>
</dbReference>
<dbReference type="RefSeq" id="WP_249996800.1">
    <property type="nucleotide sequence ID" value="NZ_CP116221.1"/>
</dbReference>
<dbReference type="Pfam" id="PF02080">
    <property type="entry name" value="TrkA_C"/>
    <property type="match status" value="2"/>
</dbReference>
<keyword evidence="5" id="KW-0520">NAD</keyword>
<dbReference type="PANTHER" id="PTHR43833:SF5">
    <property type="entry name" value="TRK SYSTEM POTASSIUM UPTAKE PROTEIN TRKA"/>
    <property type="match status" value="1"/>
</dbReference>
<keyword evidence="2" id="KW-0813">Transport</keyword>
<feature type="domain" description="RCK C-terminal" evidence="8">
    <location>
        <begin position="369"/>
        <end position="450"/>
    </location>
</feature>
<dbReference type="PROSITE" id="PS51201">
    <property type="entry name" value="RCK_N"/>
    <property type="match status" value="2"/>
</dbReference>
<dbReference type="Gene3D" id="3.30.70.1450">
    <property type="entry name" value="Regulator of K+ conductance, C-terminal domain"/>
    <property type="match status" value="2"/>
</dbReference>
<dbReference type="SUPFAM" id="SSF116726">
    <property type="entry name" value="TrkA C-terminal domain-like"/>
    <property type="match status" value="2"/>
</dbReference>
<dbReference type="SUPFAM" id="SSF51735">
    <property type="entry name" value="NAD(P)-binding Rossmann-fold domains"/>
    <property type="match status" value="2"/>
</dbReference>